<dbReference type="GO" id="GO:0005886">
    <property type="term" value="C:plasma membrane"/>
    <property type="evidence" value="ECO:0007669"/>
    <property type="project" value="TreeGrafter"/>
</dbReference>
<dbReference type="PANTHER" id="PTHR22829:SF6">
    <property type="entry name" value="PHOSPHATIDYLINOSITOL 3,4,5-TRISPHOSPHATE-DEPENDENT RAC EXCHANGER 1 PROTEIN"/>
    <property type="match status" value="1"/>
</dbReference>
<reference evidence="1" key="1">
    <citation type="submission" date="2020-03" db="EMBL/GenBank/DDBJ databases">
        <title>Studies in the Genomics of Life Span.</title>
        <authorList>
            <person name="Glass D."/>
        </authorList>
    </citation>
    <scope>NUCLEOTIDE SEQUENCE</scope>
    <source>
        <strain evidence="1">SUZIE</strain>
        <tissue evidence="1">Muscle</tissue>
    </source>
</reference>
<evidence type="ECO:0000313" key="2">
    <source>
        <dbReference type="Proteomes" id="UP001166674"/>
    </source>
</evidence>
<gene>
    <name evidence="1" type="ORF">SUZIE_213250</name>
</gene>
<dbReference type="PANTHER" id="PTHR22829">
    <property type="entry name" value="DEP DOMAIN PROTEIN"/>
    <property type="match status" value="1"/>
</dbReference>
<keyword evidence="2" id="KW-1185">Reference proteome</keyword>
<dbReference type="GO" id="GO:0005096">
    <property type="term" value="F:GTPase activator activity"/>
    <property type="evidence" value="ECO:0007669"/>
    <property type="project" value="TreeGrafter"/>
</dbReference>
<evidence type="ECO:0000313" key="1">
    <source>
        <dbReference type="EMBL" id="MBZ3891496.1"/>
    </source>
</evidence>
<dbReference type="GO" id="GO:0007186">
    <property type="term" value="P:G protein-coupled receptor signaling pathway"/>
    <property type="evidence" value="ECO:0007669"/>
    <property type="project" value="TreeGrafter"/>
</dbReference>
<protein>
    <submittedName>
        <fullName evidence="1">Phosphatidylinositol 3,4,5-trisphosphate-dependent Rac exchanger 1 protein</fullName>
    </submittedName>
</protein>
<dbReference type="Proteomes" id="UP001166674">
    <property type="component" value="Unassembled WGS sequence"/>
</dbReference>
<dbReference type="EMBL" id="JAATJV010449461">
    <property type="protein sequence ID" value="MBZ3891496.1"/>
    <property type="molecule type" value="Genomic_DNA"/>
</dbReference>
<comment type="caution">
    <text evidence="1">The sequence shown here is derived from an EMBL/GenBank/DDBJ whole genome shotgun (WGS) entry which is preliminary data.</text>
</comment>
<dbReference type="AlphaFoldDB" id="A0AA41TAY7"/>
<dbReference type="InterPro" id="IPR051832">
    <property type="entry name" value="mTOR-Rac_regulators"/>
</dbReference>
<dbReference type="GO" id="GO:0005085">
    <property type="term" value="F:guanyl-nucleotide exchange factor activity"/>
    <property type="evidence" value="ECO:0007669"/>
    <property type="project" value="TreeGrafter"/>
</dbReference>
<accession>A0AA41TAY7</accession>
<proteinExistence type="predicted"/>
<dbReference type="GO" id="GO:0023051">
    <property type="term" value="P:regulation of signaling"/>
    <property type="evidence" value="ECO:0007669"/>
    <property type="project" value="TreeGrafter"/>
</dbReference>
<organism evidence="1 2">
    <name type="scientific">Sciurus carolinensis</name>
    <name type="common">Eastern gray squirrel</name>
    <dbReference type="NCBI Taxonomy" id="30640"/>
    <lineage>
        <taxon>Eukaryota</taxon>
        <taxon>Metazoa</taxon>
        <taxon>Chordata</taxon>
        <taxon>Craniata</taxon>
        <taxon>Vertebrata</taxon>
        <taxon>Euteleostomi</taxon>
        <taxon>Mammalia</taxon>
        <taxon>Eutheria</taxon>
        <taxon>Euarchontoglires</taxon>
        <taxon>Glires</taxon>
        <taxon>Rodentia</taxon>
        <taxon>Sciuromorpha</taxon>
        <taxon>Sciuridae</taxon>
        <taxon>Sciurinae</taxon>
        <taxon>Sciurini</taxon>
        <taxon>Sciurus</taxon>
    </lineage>
</organism>
<name>A0AA41TAY7_SCICA</name>
<sequence>MEGTRSKNKQLCSDFMLLENILAKQLVILPQEEDYGFNNKKKNKGMVVKLIQRGSLAEVRPPGCWQGLCAGSKAEAAGLSAGQCILGVNCSSMASEGALGVLKHFRAFQSCGQEWPVTGLTSAVPVPLAEPPSRWPSGHPTVENINLEPGVMCEYVSSIDIWYHMQERIMESCGCFGLTAKFVAQLKSWVSPAFKQAALELHVLCSLNFWPTNYHVNLMEVSNPKITPSVGRSFSIQFRRTPSLISLDPNKCSSKQDFVMSYTRVRSNSSYLGSDKMGSDEWPPRTGRAPVHWLSGYFEPTSMFALYGKNHLLLALLKCTEGEWAMLEDIWVTLSELDSVTFSFKQLDKNCVANTNVFYHIEGSQEALNVVFYFSGYHFSKLPSRQENRASLQPHTVLFTKAQLSSVPETTWFPELGLYSQPTPVVQMFYLELLNLPKDASTTAMKIDQLICPINALDELCHLVKSFVHSKPGTSRSLGASLIPVSSELCYHLGACQMAMSILSVSLEQVAILAQSHGLLPKCMMQATDMQKQDPRVEILAKNVSVKDHMPQGAPCHDPSCPAADPAVRFHPWVTVRMWRHLHPQDLCSNSLQTTQ</sequence>